<evidence type="ECO:0000259" key="2">
    <source>
        <dbReference type="Pfam" id="PF02811"/>
    </source>
</evidence>
<keyword evidence="1" id="KW-0175">Coiled coil</keyword>
<protein>
    <recommendedName>
        <fullName evidence="6">Polymerase/histidinol phosphatase N-terminal domain-containing protein</fullName>
    </recommendedName>
</protein>
<dbReference type="NCBIfam" id="NF045780">
    <property type="entry name" value="TrlF_fam_ATP"/>
    <property type="match status" value="1"/>
</dbReference>
<name>A0ABX9KFJ3_9FUSO</name>
<accession>A0ABX9KFJ3</accession>
<feature type="domain" description="PHP" evidence="2">
    <location>
        <begin position="11"/>
        <end position="142"/>
    </location>
</feature>
<dbReference type="Pfam" id="PF02811">
    <property type="entry name" value="PHP"/>
    <property type="match status" value="1"/>
</dbReference>
<gene>
    <name evidence="4" type="ORF">DYH56_11420</name>
</gene>
<dbReference type="InterPro" id="IPR054787">
    <property type="entry name" value="TrlF_ATPase"/>
</dbReference>
<evidence type="ECO:0000313" key="5">
    <source>
        <dbReference type="Proteomes" id="UP000263486"/>
    </source>
</evidence>
<dbReference type="Gene3D" id="3.20.20.140">
    <property type="entry name" value="Metal-dependent hydrolases"/>
    <property type="match status" value="1"/>
</dbReference>
<dbReference type="SUPFAM" id="SSF89550">
    <property type="entry name" value="PHP domain-like"/>
    <property type="match status" value="1"/>
</dbReference>
<dbReference type="Pfam" id="PF13304">
    <property type="entry name" value="AAA_21"/>
    <property type="match status" value="1"/>
</dbReference>
<proteinExistence type="predicted"/>
<dbReference type="Proteomes" id="UP000263486">
    <property type="component" value="Unassembled WGS sequence"/>
</dbReference>
<comment type="caution">
    <text evidence="4">The sequence shown here is derived from an EMBL/GenBank/DDBJ whole genome shotgun (WGS) entry which is preliminary data.</text>
</comment>
<dbReference type="InterPro" id="IPR004013">
    <property type="entry name" value="PHP_dom"/>
</dbReference>
<dbReference type="CDD" id="cd07432">
    <property type="entry name" value="PHP_HisPPase"/>
    <property type="match status" value="1"/>
</dbReference>
<dbReference type="EMBL" id="QUAJ01000021">
    <property type="protein sequence ID" value="REI40327.1"/>
    <property type="molecule type" value="Genomic_DNA"/>
</dbReference>
<keyword evidence="5" id="KW-1185">Reference proteome</keyword>
<evidence type="ECO:0000313" key="4">
    <source>
        <dbReference type="EMBL" id="REI40327.1"/>
    </source>
</evidence>
<reference evidence="4 5" key="1">
    <citation type="submission" date="2018-08" db="EMBL/GenBank/DDBJ databases">
        <title>Draft genome sequence of Psychrilyobacter sp. strain SD5 isolated from Black Sea water.</title>
        <authorList>
            <person name="Yadav S."/>
            <person name="Villanueva L."/>
            <person name="Damste J.S.S."/>
        </authorList>
    </citation>
    <scope>NUCLEOTIDE SEQUENCE [LARGE SCALE GENOMIC DNA]</scope>
    <source>
        <strain evidence="4 5">SD5</strain>
    </source>
</reference>
<sequence length="844" mass="98536">MNKGSEWNKWDLHVHTASSYDAYKGEDADELLIKAWKEKGITAVAITDHFKIDKERIENLRKLAPNITIFPGVELRTDKGATNLHVILIFSENINLKKLSSAFDVIMLDGKAKSKEDNEKIYWDFEDILEFANSRDGLVSLHTGRKTSGMDKVITNSLPINIAIKKEIASKVHIYEIGQVKDIHDHKKNIFPHIGIKPLIICSDNHDPRNYVLKEYLWIKADSTFEGLKQVIHEPEDRVRIQKYMPEPKNDYEIIDKITFNDENGKEVVVNFNQNLNTIIGGKSTGKSLLLKNIVNNIDKEQLDDKLKIQKEFLELNKFSVKWRDGIDSEMARKIEYIPQSFLNRLMDDVDSETTIDEIAKEVLLQNKERKDSLKKLKIECEETEKETESLVDDYFDLEDEIVEVRKELKDIGLKEGIERNRDELSNKINQLKTDSGMSKEEIREMESLRAKLIDSKQKNEAIEKEVSELKEIMKLECYNDLFLEKASNSKNVSVKIEVVLNRIREDINKIISERIEEIEKEASKFNLELKEAKIKIEPFRKKIENQEELKKTEEQFLEENKKLDKIKQLNLDLYYFKEKKEENLRQILKELSDYQAIFSESLDSELWKAKFGEIKITPKVIFSKEKWGNIYSNLNGTSLRRYSEYSMEEIPNTKNIKKLFELILNEKIKIKSGIEKKDLLKRIARNNYIIKFEVKEGENDINQMSEGNRSFVLLEMILELNEGKYPIIIDQPEDDLDNRSIYNDLVRFIRNKKSQRQIILATHNANVVVGADAENVIVANQHGIKTENENEIRFDYKNGSLENQIKNKDGKTLEKNTVKEHICEILEGGEIAFESRRKKYNFN</sequence>
<organism evidence="4 5">
    <name type="scientific">Psychrilyobacter piezotolerans</name>
    <dbReference type="NCBI Taxonomy" id="2293438"/>
    <lineage>
        <taxon>Bacteria</taxon>
        <taxon>Fusobacteriati</taxon>
        <taxon>Fusobacteriota</taxon>
        <taxon>Fusobacteriia</taxon>
        <taxon>Fusobacteriales</taxon>
        <taxon>Fusobacteriaceae</taxon>
        <taxon>Psychrilyobacter</taxon>
    </lineage>
</organism>
<dbReference type="SUPFAM" id="SSF52540">
    <property type="entry name" value="P-loop containing nucleoside triphosphate hydrolases"/>
    <property type="match status" value="1"/>
</dbReference>
<dbReference type="InterPro" id="IPR003959">
    <property type="entry name" value="ATPase_AAA_core"/>
</dbReference>
<dbReference type="InterPro" id="IPR027417">
    <property type="entry name" value="P-loop_NTPase"/>
</dbReference>
<evidence type="ECO:0000256" key="1">
    <source>
        <dbReference type="SAM" id="Coils"/>
    </source>
</evidence>
<evidence type="ECO:0000259" key="3">
    <source>
        <dbReference type="Pfam" id="PF13304"/>
    </source>
</evidence>
<feature type="coiled-coil region" evidence="1">
    <location>
        <begin position="367"/>
        <end position="473"/>
    </location>
</feature>
<dbReference type="InterPro" id="IPR016195">
    <property type="entry name" value="Pol/histidinol_Pase-like"/>
</dbReference>
<evidence type="ECO:0008006" key="6">
    <source>
        <dbReference type="Google" id="ProtNLM"/>
    </source>
</evidence>
<dbReference type="RefSeq" id="WP_114643004.1">
    <property type="nucleotide sequence ID" value="NZ_JAACIO010000015.1"/>
</dbReference>
<dbReference type="Gene3D" id="3.40.50.300">
    <property type="entry name" value="P-loop containing nucleotide triphosphate hydrolases"/>
    <property type="match status" value="1"/>
</dbReference>
<feature type="coiled-coil region" evidence="1">
    <location>
        <begin position="509"/>
        <end position="598"/>
    </location>
</feature>
<feature type="domain" description="ATPase AAA-type core" evidence="3">
    <location>
        <begin position="502"/>
        <end position="769"/>
    </location>
</feature>